<feature type="region of interest" description="Disordered" evidence="1">
    <location>
        <begin position="74"/>
        <end position="167"/>
    </location>
</feature>
<evidence type="ECO:0000256" key="1">
    <source>
        <dbReference type="SAM" id="MobiDB-lite"/>
    </source>
</evidence>
<protein>
    <submittedName>
        <fullName evidence="2">Uncharacterized protein</fullName>
    </submittedName>
</protein>
<accession>A0ABQ7ABA7</accession>
<reference evidence="2 3" key="1">
    <citation type="journal article" date="2020" name="BMC Genomics">
        <title>Intraspecific diversification of the crop wild relative Brassica cretica Lam. using demographic model selection.</title>
        <authorList>
            <person name="Kioukis A."/>
            <person name="Michalopoulou V.A."/>
            <person name="Briers L."/>
            <person name="Pirintsos S."/>
            <person name="Studholme D.J."/>
            <person name="Pavlidis P."/>
            <person name="Sarris P.F."/>
        </authorList>
    </citation>
    <scope>NUCLEOTIDE SEQUENCE [LARGE SCALE GENOMIC DNA]</scope>
    <source>
        <strain evidence="3">cv. PFS-1207/04</strain>
    </source>
</reference>
<name>A0ABQ7ABA7_BRACR</name>
<dbReference type="EMBL" id="QGKV02002055">
    <property type="protein sequence ID" value="KAF3494947.1"/>
    <property type="molecule type" value="Genomic_DNA"/>
</dbReference>
<evidence type="ECO:0000313" key="3">
    <source>
        <dbReference type="Proteomes" id="UP000266723"/>
    </source>
</evidence>
<keyword evidence="3" id="KW-1185">Reference proteome</keyword>
<gene>
    <name evidence="2" type="ORF">DY000_02053423</name>
</gene>
<comment type="caution">
    <text evidence="2">The sequence shown here is derived from an EMBL/GenBank/DDBJ whole genome shotgun (WGS) entry which is preliminary data.</text>
</comment>
<feature type="compositionally biased region" description="Basic and acidic residues" evidence="1">
    <location>
        <begin position="116"/>
        <end position="125"/>
    </location>
</feature>
<sequence length="205" mass="22899">MRTNCPNVTTKTLHSARRLAPTNTSAVLNKRNLITLLIFERPTQGRKRATKKIRNFGLALPVALKIVSGKMLDSRSIDDPRVNPAASHGQVDHKNYRIRGGRSSSCQSWPAASHGQGDHLKRDHGNPVAQRQANRSINVPPRRQVPDPKRSRSSLGMSKTVATMLPRGAQVKADDDLCNGKSQAHEDRQIFGQKRFKKRRFNIVC</sequence>
<organism evidence="2 3">
    <name type="scientific">Brassica cretica</name>
    <name type="common">Mustard</name>
    <dbReference type="NCBI Taxonomy" id="69181"/>
    <lineage>
        <taxon>Eukaryota</taxon>
        <taxon>Viridiplantae</taxon>
        <taxon>Streptophyta</taxon>
        <taxon>Embryophyta</taxon>
        <taxon>Tracheophyta</taxon>
        <taxon>Spermatophyta</taxon>
        <taxon>Magnoliopsida</taxon>
        <taxon>eudicotyledons</taxon>
        <taxon>Gunneridae</taxon>
        <taxon>Pentapetalae</taxon>
        <taxon>rosids</taxon>
        <taxon>malvids</taxon>
        <taxon>Brassicales</taxon>
        <taxon>Brassicaceae</taxon>
        <taxon>Brassiceae</taxon>
        <taxon>Brassica</taxon>
    </lineage>
</organism>
<evidence type="ECO:0000313" key="2">
    <source>
        <dbReference type="EMBL" id="KAF3494947.1"/>
    </source>
</evidence>
<dbReference type="Proteomes" id="UP000266723">
    <property type="component" value="Unassembled WGS sequence"/>
</dbReference>
<proteinExistence type="predicted"/>